<keyword evidence="4" id="KW-0256">Endoplasmic reticulum</keyword>
<name>A0A9J5WDA8_SOLCO</name>
<dbReference type="GO" id="GO:0005787">
    <property type="term" value="C:signal peptidase complex"/>
    <property type="evidence" value="ECO:0007669"/>
    <property type="project" value="InterPro"/>
</dbReference>
<feature type="transmembrane region" description="Helical" evidence="7">
    <location>
        <begin position="7"/>
        <end position="26"/>
    </location>
</feature>
<dbReference type="GO" id="GO:0006465">
    <property type="term" value="P:signal peptide processing"/>
    <property type="evidence" value="ECO:0007669"/>
    <property type="project" value="InterPro"/>
</dbReference>
<comment type="caution">
    <text evidence="8">The sequence shown here is derived from an EMBL/GenBank/DDBJ whole genome shotgun (WGS) entry which is preliminary data.</text>
</comment>
<keyword evidence="3 7" id="KW-0812">Transmembrane</keyword>
<evidence type="ECO:0000256" key="3">
    <source>
        <dbReference type="ARBA" id="ARBA00022692"/>
    </source>
</evidence>
<dbReference type="EMBL" id="JACXVP010000012">
    <property type="protein sequence ID" value="KAG5573303.1"/>
    <property type="molecule type" value="Genomic_DNA"/>
</dbReference>
<comment type="similarity">
    <text evidence="2">Belongs to the SPCS1 family.</text>
</comment>
<evidence type="ECO:0000256" key="4">
    <source>
        <dbReference type="ARBA" id="ARBA00022824"/>
    </source>
</evidence>
<evidence type="ECO:0000256" key="7">
    <source>
        <dbReference type="SAM" id="Phobius"/>
    </source>
</evidence>
<dbReference type="Proteomes" id="UP000824120">
    <property type="component" value="Chromosome 12"/>
</dbReference>
<feature type="transmembrane region" description="Helical" evidence="7">
    <location>
        <begin position="32"/>
        <end position="51"/>
    </location>
</feature>
<evidence type="ECO:0000256" key="6">
    <source>
        <dbReference type="ARBA" id="ARBA00023136"/>
    </source>
</evidence>
<keyword evidence="6 7" id="KW-0472">Membrane</keyword>
<dbReference type="Pfam" id="PF06645">
    <property type="entry name" value="SPC12"/>
    <property type="match status" value="1"/>
</dbReference>
<dbReference type="OrthoDB" id="1861824at2759"/>
<dbReference type="InterPro" id="IPR009542">
    <property type="entry name" value="Spc1/SPCS1"/>
</dbReference>
<dbReference type="PANTHER" id="PTHR38354">
    <property type="entry name" value="SIGNAL PEPTIDASE COMPLEX-LIKE PROTEIN DTM1"/>
    <property type="match status" value="1"/>
</dbReference>
<sequence length="108" mass="12602">MKNVEKTFQISVACLAIVVVFIGLYTQSLNKMIVTYFIGILGILGVFLPDWESFDQSVSHWGTPFKVDEFTAESCRSLRFRFYPVRMAIFTILYGFGLYKWWMFISTQ</sequence>
<organism evidence="8 9">
    <name type="scientific">Solanum commersonii</name>
    <name type="common">Commerson's wild potato</name>
    <name type="synonym">Commerson's nightshade</name>
    <dbReference type="NCBI Taxonomy" id="4109"/>
    <lineage>
        <taxon>Eukaryota</taxon>
        <taxon>Viridiplantae</taxon>
        <taxon>Streptophyta</taxon>
        <taxon>Embryophyta</taxon>
        <taxon>Tracheophyta</taxon>
        <taxon>Spermatophyta</taxon>
        <taxon>Magnoliopsida</taxon>
        <taxon>eudicotyledons</taxon>
        <taxon>Gunneridae</taxon>
        <taxon>Pentapetalae</taxon>
        <taxon>asterids</taxon>
        <taxon>lamiids</taxon>
        <taxon>Solanales</taxon>
        <taxon>Solanaceae</taxon>
        <taxon>Solanoideae</taxon>
        <taxon>Solaneae</taxon>
        <taxon>Solanum</taxon>
    </lineage>
</organism>
<keyword evidence="5 7" id="KW-1133">Transmembrane helix</keyword>
<reference evidence="8 9" key="1">
    <citation type="submission" date="2020-09" db="EMBL/GenBank/DDBJ databases">
        <title>De no assembly of potato wild relative species, Solanum commersonii.</title>
        <authorList>
            <person name="Cho K."/>
        </authorList>
    </citation>
    <scope>NUCLEOTIDE SEQUENCE [LARGE SCALE GENOMIC DNA]</scope>
    <source>
        <strain evidence="8">LZ3.2</strain>
        <tissue evidence="8">Leaf</tissue>
    </source>
</reference>
<evidence type="ECO:0000256" key="1">
    <source>
        <dbReference type="ARBA" id="ARBA00004477"/>
    </source>
</evidence>
<dbReference type="InterPro" id="IPR039955">
    <property type="entry name" value="DTM1"/>
</dbReference>
<dbReference type="GO" id="GO:0048658">
    <property type="term" value="P:anther wall tapetum development"/>
    <property type="evidence" value="ECO:0007669"/>
    <property type="project" value="InterPro"/>
</dbReference>
<gene>
    <name evidence="8" type="ORF">H5410_063069</name>
</gene>
<evidence type="ECO:0000256" key="2">
    <source>
        <dbReference type="ARBA" id="ARBA00005245"/>
    </source>
</evidence>
<evidence type="ECO:0000313" key="9">
    <source>
        <dbReference type="Proteomes" id="UP000824120"/>
    </source>
</evidence>
<dbReference type="AlphaFoldDB" id="A0A9J5WDA8"/>
<comment type="subcellular location">
    <subcellularLocation>
        <location evidence="1">Endoplasmic reticulum membrane</location>
        <topology evidence="1">Multi-pass membrane protein</topology>
    </subcellularLocation>
</comment>
<proteinExistence type="inferred from homology"/>
<keyword evidence="9" id="KW-1185">Reference proteome</keyword>
<evidence type="ECO:0000313" key="8">
    <source>
        <dbReference type="EMBL" id="KAG5573303.1"/>
    </source>
</evidence>
<feature type="transmembrane region" description="Helical" evidence="7">
    <location>
        <begin position="83"/>
        <end position="102"/>
    </location>
</feature>
<evidence type="ECO:0000256" key="5">
    <source>
        <dbReference type="ARBA" id="ARBA00022989"/>
    </source>
</evidence>
<dbReference type="PANTHER" id="PTHR38354:SF2">
    <property type="entry name" value="SIGNAL PEPTIDASE COMPLEX-LIKE PROTEIN DTM1"/>
    <property type="match status" value="1"/>
</dbReference>
<evidence type="ECO:0008006" key="10">
    <source>
        <dbReference type="Google" id="ProtNLM"/>
    </source>
</evidence>
<accession>A0A9J5WDA8</accession>
<protein>
    <recommendedName>
        <fullName evidence="10">Signal peptidase complex-like protein DTM1</fullName>
    </recommendedName>
</protein>